<proteinExistence type="inferred from homology"/>
<dbReference type="Gene3D" id="3.90.1150.10">
    <property type="entry name" value="Aspartate Aminotransferase, domain 1"/>
    <property type="match status" value="1"/>
</dbReference>
<dbReference type="RefSeq" id="WP_345640661.1">
    <property type="nucleotide sequence ID" value="NZ_BAABEP010000002.1"/>
</dbReference>
<keyword evidence="4 6" id="KW-0663">Pyridoxal phosphate</keyword>
<dbReference type="GO" id="GO:0008483">
    <property type="term" value="F:transaminase activity"/>
    <property type="evidence" value="ECO:0007669"/>
    <property type="project" value="UniProtKB-KW"/>
</dbReference>
<gene>
    <name evidence="7" type="ORF">GCM10023082_06050</name>
</gene>
<dbReference type="PIRSF" id="PIRSF000390">
    <property type="entry name" value="PLP_StrS"/>
    <property type="match status" value="1"/>
</dbReference>
<organism evidence="7 8">
    <name type="scientific">Streptomyces tremellae</name>
    <dbReference type="NCBI Taxonomy" id="1124239"/>
    <lineage>
        <taxon>Bacteria</taxon>
        <taxon>Bacillati</taxon>
        <taxon>Actinomycetota</taxon>
        <taxon>Actinomycetes</taxon>
        <taxon>Kitasatosporales</taxon>
        <taxon>Streptomycetaceae</taxon>
        <taxon>Streptomyces</taxon>
    </lineage>
</organism>
<accession>A0ABP7DXG6</accession>
<evidence type="ECO:0000256" key="3">
    <source>
        <dbReference type="ARBA" id="ARBA00022679"/>
    </source>
</evidence>
<dbReference type="InterPro" id="IPR000653">
    <property type="entry name" value="DegT/StrS_aminotransferase"/>
</dbReference>
<evidence type="ECO:0000256" key="5">
    <source>
        <dbReference type="ARBA" id="ARBA00038398"/>
    </source>
</evidence>
<sequence length="369" mass="39153">MTLTTAPAATMRATVLGRMAELLDRSPDPTGDEHARAFETELADRFGTAHAVAVSSGTAALHTALAAYNITAGDEVLVPGACVVMTIAAIRATGATPVLVDSPGGELDFDDLAAKTTARTKAVLPVHLAGRCADLARLTAYCADRGLRLIEDACQAQGTAYDGRWAGTFGDAGCFSTKDGKLLWSGEGGYLLTDDAAFSARARSFATHGFLPAPDQPAGSRLGHNYRMPEPVAIIARANLARFDELLALRHEQTRHLLDAVAGAPGLTPIEPGPRHDWNGYAPLLRIGLERPRDFCARLARRGVPNSVGTYGLTTADRLASLNDLTLAPCPAARADLDTTLAVVVHEGHSTARLDEMARIITEEARQWR</sequence>
<evidence type="ECO:0000256" key="1">
    <source>
        <dbReference type="ARBA" id="ARBA00001933"/>
    </source>
</evidence>
<dbReference type="InterPro" id="IPR015421">
    <property type="entry name" value="PyrdxlP-dep_Trfase_major"/>
</dbReference>
<comment type="similarity">
    <text evidence="5">Belongs to the DegT/DnrJ/EryC1 family. L-glutamine:2-deoxy-scyllo-inosose/scyllo-inosose aminotransferase subfamily.</text>
</comment>
<dbReference type="SUPFAM" id="SSF53383">
    <property type="entry name" value="PLP-dependent transferases"/>
    <property type="match status" value="1"/>
</dbReference>
<dbReference type="Pfam" id="PF01041">
    <property type="entry name" value="DegT_DnrJ_EryC1"/>
    <property type="match status" value="1"/>
</dbReference>
<evidence type="ECO:0000313" key="7">
    <source>
        <dbReference type="EMBL" id="GAA3710985.1"/>
    </source>
</evidence>
<dbReference type="Gene3D" id="3.40.640.10">
    <property type="entry name" value="Type I PLP-dependent aspartate aminotransferase-like (Major domain)"/>
    <property type="match status" value="1"/>
</dbReference>
<dbReference type="InterPro" id="IPR015424">
    <property type="entry name" value="PyrdxlP-dep_Trfase"/>
</dbReference>
<evidence type="ECO:0000256" key="2">
    <source>
        <dbReference type="ARBA" id="ARBA00022576"/>
    </source>
</evidence>
<protein>
    <submittedName>
        <fullName evidence="7">DegT/DnrJ/EryC1/StrS family aminotransferase</fullName>
    </submittedName>
</protein>
<keyword evidence="2 7" id="KW-0032">Aminotransferase</keyword>
<comment type="cofactor">
    <cofactor evidence="1">
        <name>pyridoxal 5'-phosphate</name>
        <dbReference type="ChEBI" id="CHEBI:597326"/>
    </cofactor>
</comment>
<evidence type="ECO:0000256" key="4">
    <source>
        <dbReference type="ARBA" id="ARBA00022898"/>
    </source>
</evidence>
<evidence type="ECO:0000313" key="8">
    <source>
        <dbReference type="Proteomes" id="UP001499884"/>
    </source>
</evidence>
<keyword evidence="3" id="KW-0808">Transferase</keyword>
<reference evidence="8" key="1">
    <citation type="journal article" date="2019" name="Int. J. Syst. Evol. Microbiol.">
        <title>The Global Catalogue of Microorganisms (GCM) 10K type strain sequencing project: providing services to taxonomists for standard genome sequencing and annotation.</title>
        <authorList>
            <consortium name="The Broad Institute Genomics Platform"/>
            <consortium name="The Broad Institute Genome Sequencing Center for Infectious Disease"/>
            <person name="Wu L."/>
            <person name="Ma J."/>
        </authorList>
    </citation>
    <scope>NUCLEOTIDE SEQUENCE [LARGE SCALE GENOMIC DNA]</scope>
    <source>
        <strain evidence="8">JCM 30846</strain>
    </source>
</reference>
<name>A0ABP7DXG6_9ACTN</name>
<dbReference type="InterPro" id="IPR015422">
    <property type="entry name" value="PyrdxlP-dep_Trfase_small"/>
</dbReference>
<dbReference type="Proteomes" id="UP001499884">
    <property type="component" value="Unassembled WGS sequence"/>
</dbReference>
<keyword evidence="8" id="KW-1185">Reference proteome</keyword>
<evidence type="ECO:0000256" key="6">
    <source>
        <dbReference type="RuleBase" id="RU004508"/>
    </source>
</evidence>
<comment type="caution">
    <text evidence="7">The sequence shown here is derived from an EMBL/GenBank/DDBJ whole genome shotgun (WGS) entry which is preliminary data.</text>
</comment>
<dbReference type="PANTHER" id="PTHR30244:SF34">
    <property type="entry name" value="DTDP-4-AMINO-4,6-DIDEOXYGALACTOSE TRANSAMINASE"/>
    <property type="match status" value="1"/>
</dbReference>
<dbReference type="PANTHER" id="PTHR30244">
    <property type="entry name" value="TRANSAMINASE"/>
    <property type="match status" value="1"/>
</dbReference>
<dbReference type="EMBL" id="BAABEP010000002">
    <property type="protein sequence ID" value="GAA3710985.1"/>
    <property type="molecule type" value="Genomic_DNA"/>
</dbReference>